<feature type="transmembrane region" description="Helical" evidence="1">
    <location>
        <begin position="335"/>
        <end position="355"/>
    </location>
</feature>
<proteinExistence type="predicted"/>
<organism evidence="2 3">
    <name type="scientific">Bodo saltans</name>
    <name type="common">Flagellated protozoan</name>
    <dbReference type="NCBI Taxonomy" id="75058"/>
    <lineage>
        <taxon>Eukaryota</taxon>
        <taxon>Discoba</taxon>
        <taxon>Euglenozoa</taxon>
        <taxon>Kinetoplastea</taxon>
        <taxon>Metakinetoplastina</taxon>
        <taxon>Eubodonida</taxon>
        <taxon>Bodonidae</taxon>
        <taxon>Bodo</taxon>
    </lineage>
</organism>
<dbReference type="Proteomes" id="UP000051952">
    <property type="component" value="Unassembled WGS sequence"/>
</dbReference>
<name>A0A0S4KFS7_BODSA</name>
<dbReference type="VEuPathDB" id="TriTrypDB:BSAL_94210"/>
<dbReference type="EMBL" id="CYKH01001364">
    <property type="protein sequence ID" value="CUI14507.1"/>
    <property type="molecule type" value="Genomic_DNA"/>
</dbReference>
<keyword evidence="1" id="KW-0472">Membrane</keyword>
<reference evidence="3" key="1">
    <citation type="submission" date="2015-09" db="EMBL/GenBank/DDBJ databases">
        <authorList>
            <consortium name="Pathogen Informatics"/>
        </authorList>
    </citation>
    <scope>NUCLEOTIDE SEQUENCE [LARGE SCALE GENOMIC DNA]</scope>
    <source>
        <strain evidence="3">Lake Konstanz</strain>
    </source>
</reference>
<keyword evidence="1" id="KW-1133">Transmembrane helix</keyword>
<feature type="transmembrane region" description="Helical" evidence="1">
    <location>
        <begin position="273"/>
        <end position="290"/>
    </location>
</feature>
<keyword evidence="1 2" id="KW-0812">Transmembrane</keyword>
<gene>
    <name evidence="2" type="ORF">BSAL_94210</name>
</gene>
<evidence type="ECO:0000313" key="3">
    <source>
        <dbReference type="Proteomes" id="UP000051952"/>
    </source>
</evidence>
<accession>A0A0S4KFS7</accession>
<keyword evidence="3" id="KW-1185">Reference proteome</keyword>
<feature type="transmembrane region" description="Helical" evidence="1">
    <location>
        <begin position="231"/>
        <end position="253"/>
    </location>
</feature>
<evidence type="ECO:0000256" key="1">
    <source>
        <dbReference type="SAM" id="Phobius"/>
    </source>
</evidence>
<sequence length="1366" mass="154410">MVGEHAADGVAAHNQQQRPPPSLVALVDTATRFLIHASHWNLLLLVYIVTCVVQMDTIARIHVAADMQSFALEVMHTEILNIGLMTHDVCHINHETSSSLVRTFDSAPEAQLGAEEHWRAMVKRLYRPIKCQKTQHSREDIYWTLGPLDKRLESYDYLTSKGLAFSVVQVVPSDLESAMTMWVGKWRGENVDLVGWGPQLWTLITANLAYHGFALEYPVIYGVAPTLQKKLFFVMMLIWLEGLASIRLTGWMWPTLLSDAVTYVLHTSPLSNVIFSRWIFVAMALAGLTARSIPILQSSILVLAGNRSEWLVFLGVYVADVLHCMKERSVGMADVVAHSLIVIMGTMMIHKLMFYPVDSVEIRKTAHNLDRKWTDATDKLIASLAGKVSSVELTKEDEQFQQYIMVKLMRNVLPIVAELVPAIQITVLWHVCGMQSATLARSLLLAVFCSPWPELLPLPTSSSSLSKRKKLQSDGRDERCDDDTFSENIVLLELKRSTRICQIAAIKNRITFSFIWFGVHWETVRHNVLSALLLPARALGLEVPDALLPPVDPLSAYRIALALLRNDLHDVTRGPMPPQQAHLFPVAKALLVLRLSVMDDLSIPLSSRKDHEVIKSLTTCLLQASQQANIRCRILHDVNFFPLLDAVLRDFRLKLQTGTYLTSDKLAFTILPTTIVDPPVEGENRVTLPNMAELRDSIEGCNLFLHLTSALLSNPVSKDPDDFGLEKLAAYGLLKSGDWCPSVELFVPFRFDGDKFVGNPVRALFAYLPMLMELVVWREGPGEVFAPPSLRATLLQRGELHVRRPTHDTRHQQEIFVSWLSCRGVMAEIAARLWMLTQHSELSKLRLNEMIVVDVDESGFDKGNIVGLAAWKTHVFSPVTFVKRLSYMLHRRFFRGDIPMTQFSQNVLLLRVIWQLVAQDPSCLPPHANVTHNSAAEAPSKEEMEGALRRRTQFFHEFVFEEREATYGIQVTVEPPQDTTTAQFPPPPVTLPANDSRIPTVFQSCHRKPVLLYVALMLVKILEDLPIASVGVEVLRGSATLPLHVLRCVELARQLAADGVPFAADRLVPLLIRILRQSKEGLLDIRQHIAESFCSPQHGGAFLGDVRFIENYFNVSMGMVVVGTRLISALIRSLALYSQFTPAEYLRHRISDFTAAVPIDKRLLRPLIDSSLLISRDDDDGDDVDDDDDNDFILPRQQRQVRWTFLFRLHRAEVDLWSRCIRACWDQSSLASFRVAGYTSVAQSKMLRDHGISTFQFPLSVRRLGEEEVKQRHDADLMDCECVICLEPMLREEAPRSDEEDTATVVPGEPEVARRREKDVQIRDWEVNKSLSSIVELSGCRHKFHAHCFFYWICGEHTELCRHPLA</sequence>
<evidence type="ECO:0000313" key="2">
    <source>
        <dbReference type="EMBL" id="CUI14507.1"/>
    </source>
</evidence>
<feature type="transmembrane region" description="Helical" evidence="1">
    <location>
        <begin position="33"/>
        <end position="53"/>
    </location>
</feature>
<protein>
    <submittedName>
        <fullName evidence="2">Transmembrane protein, putative</fullName>
    </submittedName>
</protein>